<evidence type="ECO:0000256" key="1">
    <source>
        <dbReference type="ARBA" id="ARBA00022676"/>
    </source>
</evidence>
<reference evidence="5 6" key="1">
    <citation type="submission" date="2018-07" db="EMBL/GenBank/DDBJ databases">
        <title>Complete genome sequencing of Ornithinimicrobium sp. AMA3305.</title>
        <authorList>
            <person name="Bae J.-W."/>
        </authorList>
    </citation>
    <scope>NUCLEOTIDE SEQUENCE [LARGE SCALE GENOMIC DNA]</scope>
    <source>
        <strain evidence="5 6">AMA3305</strain>
    </source>
</reference>
<feature type="domain" description="Glycosyl transferase family 1" evidence="3">
    <location>
        <begin position="211"/>
        <end position="374"/>
    </location>
</feature>
<dbReference type="KEGG" id="orn:DV701_12775"/>
<name>A0A345NPB4_9MICO</name>
<dbReference type="Pfam" id="PF00534">
    <property type="entry name" value="Glycos_transf_1"/>
    <property type="match status" value="1"/>
</dbReference>
<gene>
    <name evidence="5" type="ORF">DV701_12775</name>
</gene>
<dbReference type="InterPro" id="IPR028098">
    <property type="entry name" value="Glyco_trans_4-like_N"/>
</dbReference>
<accession>A0A345NPB4</accession>
<proteinExistence type="predicted"/>
<dbReference type="AlphaFoldDB" id="A0A345NPB4"/>
<dbReference type="Pfam" id="PF13439">
    <property type="entry name" value="Glyco_transf_4"/>
    <property type="match status" value="1"/>
</dbReference>
<sequence>MLTCEAAPSETTPSARGGWRVCMPHVLWCVTSPVTARAFLRGHLQHMESRGIRTTLVCGDDGTIGEEFPSFEPWTVDREPSALADLRAARDLTRILRRLRPDTVVLGTPKAGLLGMLAAVATRVPRRIYVVHGLRYEGFTGWRRRVFQAFEVLVASGATQTVAVSPSVAASLRSFLPPLPRRRVRVIAHGSADGVDPSRFRPATADESRAVRRRLGLPADKHVVLFVGRLTGDKGLSALVRLAAVLETRSDTVLVLIGEPEPRTATEEGLVDLLTASPAVRHESRSDEVETWLRAADVLAQPTRREGMPNVILEAQFSGLAVVSCAVTGVVDAVEHDVTGVLVPWGDDGAFVDAVLDLLADPGRRLSLTQQARSRALARFDQKQVRDCWARFLLEEA</sequence>
<keyword evidence="1" id="KW-0328">Glycosyltransferase</keyword>
<evidence type="ECO:0000313" key="6">
    <source>
        <dbReference type="Proteomes" id="UP000253790"/>
    </source>
</evidence>
<evidence type="ECO:0000259" key="4">
    <source>
        <dbReference type="Pfam" id="PF13439"/>
    </source>
</evidence>
<feature type="domain" description="Glycosyltransferase subfamily 4-like N-terminal" evidence="4">
    <location>
        <begin position="44"/>
        <end position="190"/>
    </location>
</feature>
<keyword evidence="2 5" id="KW-0808">Transferase</keyword>
<dbReference type="Gene3D" id="3.40.50.2000">
    <property type="entry name" value="Glycogen Phosphorylase B"/>
    <property type="match status" value="2"/>
</dbReference>
<dbReference type="EMBL" id="CP031229">
    <property type="protein sequence ID" value="AXH96872.1"/>
    <property type="molecule type" value="Genomic_DNA"/>
</dbReference>
<dbReference type="GO" id="GO:0016757">
    <property type="term" value="F:glycosyltransferase activity"/>
    <property type="evidence" value="ECO:0007669"/>
    <property type="project" value="UniProtKB-KW"/>
</dbReference>
<dbReference type="PANTHER" id="PTHR12526">
    <property type="entry name" value="GLYCOSYLTRANSFERASE"/>
    <property type="match status" value="1"/>
</dbReference>
<dbReference type="InterPro" id="IPR001296">
    <property type="entry name" value="Glyco_trans_1"/>
</dbReference>
<evidence type="ECO:0000259" key="3">
    <source>
        <dbReference type="Pfam" id="PF00534"/>
    </source>
</evidence>
<organism evidence="5 6">
    <name type="scientific">Ornithinimicrobium avium</name>
    <dbReference type="NCBI Taxonomy" id="2283195"/>
    <lineage>
        <taxon>Bacteria</taxon>
        <taxon>Bacillati</taxon>
        <taxon>Actinomycetota</taxon>
        <taxon>Actinomycetes</taxon>
        <taxon>Micrococcales</taxon>
        <taxon>Ornithinimicrobiaceae</taxon>
        <taxon>Ornithinimicrobium</taxon>
    </lineage>
</organism>
<evidence type="ECO:0000256" key="2">
    <source>
        <dbReference type="ARBA" id="ARBA00022679"/>
    </source>
</evidence>
<evidence type="ECO:0000313" key="5">
    <source>
        <dbReference type="EMBL" id="AXH96872.1"/>
    </source>
</evidence>
<keyword evidence="6" id="KW-1185">Reference proteome</keyword>
<dbReference type="Proteomes" id="UP000253790">
    <property type="component" value="Chromosome"/>
</dbReference>
<protein>
    <submittedName>
        <fullName evidence="5">Glycosyltransferase family 1 protein</fullName>
    </submittedName>
</protein>
<dbReference type="OrthoDB" id="9772485at2"/>
<dbReference type="SUPFAM" id="SSF53756">
    <property type="entry name" value="UDP-Glycosyltransferase/glycogen phosphorylase"/>
    <property type="match status" value="1"/>
</dbReference>